<evidence type="ECO:0008006" key="4">
    <source>
        <dbReference type="Google" id="ProtNLM"/>
    </source>
</evidence>
<reference evidence="2 3" key="1">
    <citation type="submission" date="2020-09" db="EMBL/GenBank/DDBJ databases">
        <title>Paenibacillus sp. CAU 1523 isolated from sand of Haeundae Beach.</title>
        <authorList>
            <person name="Kim W."/>
        </authorList>
    </citation>
    <scope>NUCLEOTIDE SEQUENCE [LARGE SCALE GENOMIC DNA]</scope>
    <source>
        <strain evidence="2 3">CAU 1523</strain>
    </source>
</reference>
<dbReference type="EMBL" id="JACYTN010000040">
    <property type="protein sequence ID" value="MBD8501153.1"/>
    <property type="molecule type" value="Genomic_DNA"/>
</dbReference>
<organism evidence="2 3">
    <name type="scientific">Paenibacillus arenosi</name>
    <dbReference type="NCBI Taxonomy" id="2774142"/>
    <lineage>
        <taxon>Bacteria</taxon>
        <taxon>Bacillati</taxon>
        <taxon>Bacillota</taxon>
        <taxon>Bacilli</taxon>
        <taxon>Bacillales</taxon>
        <taxon>Paenibacillaceae</taxon>
        <taxon>Paenibacillus</taxon>
    </lineage>
</organism>
<gene>
    <name evidence="2" type="ORF">IFO66_23030</name>
</gene>
<keyword evidence="1" id="KW-1133">Transmembrane helix</keyword>
<name>A0ABR9B439_9BACL</name>
<evidence type="ECO:0000313" key="3">
    <source>
        <dbReference type="Proteomes" id="UP000634529"/>
    </source>
</evidence>
<accession>A0ABR9B439</accession>
<comment type="caution">
    <text evidence="2">The sequence shown here is derived from an EMBL/GenBank/DDBJ whole genome shotgun (WGS) entry which is preliminary data.</text>
</comment>
<dbReference type="RefSeq" id="WP_192027361.1">
    <property type="nucleotide sequence ID" value="NZ_JACYTN010000040.1"/>
</dbReference>
<protein>
    <recommendedName>
        <fullName evidence="4">Major facilitator superfamily (MFS) profile domain-containing protein</fullName>
    </recommendedName>
</protein>
<keyword evidence="1" id="KW-0812">Transmembrane</keyword>
<sequence length="114" mass="12250">MKKYRKAGIGSAVAKQIFKYTFTFFIFIQRGNEMTTLLTGIIIGISIAASVGPIGILCIRKTLAYGRSYGLAAGLGAAVADALYGCIAGCRDECIGFRLGNSFIWTELLDGIKR</sequence>
<dbReference type="Proteomes" id="UP000634529">
    <property type="component" value="Unassembled WGS sequence"/>
</dbReference>
<evidence type="ECO:0000313" key="2">
    <source>
        <dbReference type="EMBL" id="MBD8501153.1"/>
    </source>
</evidence>
<keyword evidence="3" id="KW-1185">Reference proteome</keyword>
<evidence type="ECO:0000256" key="1">
    <source>
        <dbReference type="SAM" id="Phobius"/>
    </source>
</evidence>
<feature type="transmembrane region" description="Helical" evidence="1">
    <location>
        <begin position="12"/>
        <end position="31"/>
    </location>
</feature>
<feature type="transmembrane region" description="Helical" evidence="1">
    <location>
        <begin position="37"/>
        <end position="59"/>
    </location>
</feature>
<keyword evidence="1" id="KW-0472">Membrane</keyword>
<proteinExistence type="predicted"/>